<comment type="caution">
    <text evidence="1">The sequence shown here is derived from an EMBL/GenBank/DDBJ whole genome shotgun (WGS) entry which is preliminary data.</text>
</comment>
<sequence length="155" mass="16392">MKESRTAITDSQTYVATQASLVHALVVAGHLMPGRGHRDINSDCPPVDTRSSSGLRKFGIEQRQIIRDLQTPQMPLAAGSNSSGNAGACRKASRTKWFALAQSLNSFAPCASMSHEASGNSESLPGMGWTAAGLAISWASGKRVLTNRSPGVPKR</sequence>
<name>A0A813GL10_POLGL</name>
<protein>
    <submittedName>
        <fullName evidence="1">Uncharacterized protein</fullName>
    </submittedName>
</protein>
<dbReference type="Proteomes" id="UP000626109">
    <property type="component" value="Unassembled WGS sequence"/>
</dbReference>
<accession>A0A813GL10</accession>
<dbReference type="EMBL" id="CAJNNW010000131">
    <property type="protein sequence ID" value="CAE8623575.1"/>
    <property type="molecule type" value="Genomic_DNA"/>
</dbReference>
<evidence type="ECO:0000313" key="2">
    <source>
        <dbReference type="Proteomes" id="UP000626109"/>
    </source>
</evidence>
<organism evidence="1 2">
    <name type="scientific">Polarella glacialis</name>
    <name type="common">Dinoflagellate</name>
    <dbReference type="NCBI Taxonomy" id="89957"/>
    <lineage>
        <taxon>Eukaryota</taxon>
        <taxon>Sar</taxon>
        <taxon>Alveolata</taxon>
        <taxon>Dinophyceae</taxon>
        <taxon>Suessiales</taxon>
        <taxon>Suessiaceae</taxon>
        <taxon>Polarella</taxon>
    </lineage>
</organism>
<reference evidence="1" key="1">
    <citation type="submission" date="2021-02" db="EMBL/GenBank/DDBJ databases">
        <authorList>
            <person name="Dougan E. K."/>
            <person name="Rhodes N."/>
            <person name="Thang M."/>
            <person name="Chan C."/>
        </authorList>
    </citation>
    <scope>NUCLEOTIDE SEQUENCE</scope>
</reference>
<gene>
    <name evidence="1" type="ORF">PGLA2088_LOCUS226</name>
</gene>
<dbReference type="AlphaFoldDB" id="A0A813GL10"/>
<proteinExistence type="predicted"/>
<evidence type="ECO:0000313" key="1">
    <source>
        <dbReference type="EMBL" id="CAE8623575.1"/>
    </source>
</evidence>